<keyword evidence="2" id="KW-1185">Reference proteome</keyword>
<dbReference type="RefSeq" id="WP_007695075.1">
    <property type="nucleotide sequence ID" value="NZ_AJRK01000435.1"/>
</dbReference>
<dbReference type="AlphaFoldDB" id="M0LSK7"/>
<evidence type="ECO:0000313" key="1">
    <source>
        <dbReference type="EMBL" id="EMA36436.1"/>
    </source>
</evidence>
<accession>M0LSK7</accession>
<organism evidence="1 2">
    <name type="scientific">Halococcus hamelinensis 100A6</name>
    <dbReference type="NCBI Taxonomy" id="1132509"/>
    <lineage>
        <taxon>Archaea</taxon>
        <taxon>Methanobacteriati</taxon>
        <taxon>Methanobacteriota</taxon>
        <taxon>Stenosarchaea group</taxon>
        <taxon>Halobacteria</taxon>
        <taxon>Halobacteriales</taxon>
        <taxon>Halococcaceae</taxon>
        <taxon>Halococcus</taxon>
    </lineage>
</organism>
<dbReference type="EMBL" id="AOMB01000041">
    <property type="protein sequence ID" value="EMA36436.1"/>
    <property type="molecule type" value="Genomic_DNA"/>
</dbReference>
<dbReference type="OrthoDB" id="210378at2157"/>
<dbReference type="Proteomes" id="UP000011566">
    <property type="component" value="Unassembled WGS sequence"/>
</dbReference>
<comment type="caution">
    <text evidence="1">The sequence shown here is derived from an EMBL/GenBank/DDBJ whole genome shotgun (WGS) entry which is preliminary data.</text>
</comment>
<gene>
    <name evidence="1" type="ORF">C447_14291</name>
</gene>
<name>M0LSK7_9EURY</name>
<reference evidence="1 2" key="1">
    <citation type="journal article" date="2014" name="PLoS Genet.">
        <title>Phylogenetically driven sequencing of extremely halophilic archaea reveals strategies for static and dynamic osmo-response.</title>
        <authorList>
            <person name="Becker E.A."/>
            <person name="Seitzer P.M."/>
            <person name="Tritt A."/>
            <person name="Larsen D."/>
            <person name="Krusor M."/>
            <person name="Yao A.I."/>
            <person name="Wu D."/>
            <person name="Madern D."/>
            <person name="Eisen J.A."/>
            <person name="Darling A.E."/>
            <person name="Facciotti M.T."/>
        </authorList>
    </citation>
    <scope>NUCLEOTIDE SEQUENCE [LARGE SCALE GENOMIC DNA]</scope>
    <source>
        <strain evidence="1 2">100A6</strain>
    </source>
</reference>
<protein>
    <submittedName>
        <fullName evidence="1">Uncharacterized protein</fullName>
    </submittedName>
</protein>
<sequence>MVLDRLRRWFRDEPRVRTIDLPADVTGPANDERVRTVPDEVATTLANTGWSVCDIEPTDPLLAASDEGMSEAYTVTIERHRTIADRDEEPVGPREERDE</sequence>
<dbReference type="PATRIC" id="fig|1132509.6.peg.3336"/>
<evidence type="ECO:0000313" key="2">
    <source>
        <dbReference type="Proteomes" id="UP000011566"/>
    </source>
</evidence>
<proteinExistence type="predicted"/>